<reference evidence="7" key="2">
    <citation type="submission" date="2021-04" db="EMBL/GenBank/DDBJ databases">
        <authorList>
            <person name="Gilroy R."/>
        </authorList>
    </citation>
    <scope>NUCLEOTIDE SEQUENCE</scope>
    <source>
        <strain evidence="7">ChiSjej3B21-8574</strain>
    </source>
</reference>
<dbReference type="Proteomes" id="UP000823904">
    <property type="component" value="Unassembled WGS sequence"/>
</dbReference>
<keyword evidence="4 6" id="KW-1133">Transmembrane helix</keyword>
<proteinExistence type="inferred from homology"/>
<dbReference type="SUPFAM" id="SSF143865">
    <property type="entry name" value="CorA soluble domain-like"/>
    <property type="match status" value="1"/>
</dbReference>
<dbReference type="PANTHER" id="PTHR47891:SF2">
    <property type="entry name" value="MAGNESIUM AND COBALT TRANSPORTER"/>
    <property type="match status" value="1"/>
</dbReference>
<dbReference type="InterPro" id="IPR002523">
    <property type="entry name" value="MgTranspt_CorA/ZnTranspt_ZntB"/>
</dbReference>
<protein>
    <submittedName>
        <fullName evidence="7">Magnesium transporter CorA family protein</fullName>
    </submittedName>
</protein>
<feature type="transmembrane region" description="Helical" evidence="6">
    <location>
        <begin position="287"/>
        <end position="309"/>
    </location>
</feature>
<dbReference type="InterPro" id="IPR045861">
    <property type="entry name" value="CorA_cytoplasmic_dom"/>
</dbReference>
<evidence type="ECO:0000313" key="8">
    <source>
        <dbReference type="Proteomes" id="UP000823904"/>
    </source>
</evidence>
<reference evidence="7" key="1">
    <citation type="journal article" date="2021" name="PeerJ">
        <title>Extensive microbial diversity within the chicken gut microbiome revealed by metagenomics and culture.</title>
        <authorList>
            <person name="Gilroy R."/>
            <person name="Ravi A."/>
            <person name="Getino M."/>
            <person name="Pursley I."/>
            <person name="Horton D.L."/>
            <person name="Alikhan N.F."/>
            <person name="Baker D."/>
            <person name="Gharbi K."/>
            <person name="Hall N."/>
            <person name="Watson M."/>
            <person name="Adriaenssens E.M."/>
            <person name="Foster-Nyarko E."/>
            <person name="Jarju S."/>
            <person name="Secka A."/>
            <person name="Antonio M."/>
            <person name="Oren A."/>
            <person name="Chaudhuri R.R."/>
            <person name="La Ragione R."/>
            <person name="Hildebrand F."/>
            <person name="Pallen M.J."/>
        </authorList>
    </citation>
    <scope>NUCLEOTIDE SEQUENCE</scope>
    <source>
        <strain evidence="7">ChiSjej3B21-8574</strain>
    </source>
</reference>
<comment type="subcellular location">
    <subcellularLocation>
        <location evidence="1">Membrane</location>
        <topology evidence="1">Multi-pass membrane protein</topology>
    </subcellularLocation>
</comment>
<name>A0A9D2PGJ1_9FIRM</name>
<evidence type="ECO:0000256" key="5">
    <source>
        <dbReference type="ARBA" id="ARBA00023136"/>
    </source>
</evidence>
<dbReference type="InterPro" id="IPR045863">
    <property type="entry name" value="CorA_TM1_TM2"/>
</dbReference>
<evidence type="ECO:0000256" key="4">
    <source>
        <dbReference type="ARBA" id="ARBA00022989"/>
    </source>
</evidence>
<sequence>MIRIYKHYEGEPGLHVLQDIERESWVMLIDPTQEELYQISESYRIDIDDLKAALDPEERSRLENEEDYTMILVNIPVVEDDNGKRWYETIPLGIYITKKIVFTVCLEETNILGQFVDGLVPEFYTYMKTRFVYQILYNNAVLFLHYLRIIDQRANQIEDVLLETSRNKDLIQLYDLEKCLVYFTTSLKSNEVVLEKLRKHIGLRHYEEDQELLEDVIIENKQAMEMTYIYHNILRSTMSLFGSIIDNNLNQSMKFLAAVTIIVELPTMISGLYGMNVKLSSMPFAQSSYGFAVIAAFSVVVCLLAVCILKKKNLL</sequence>
<dbReference type="CDD" id="cd12827">
    <property type="entry name" value="EcCorA_ZntB-like_u2"/>
    <property type="match status" value="1"/>
</dbReference>
<evidence type="ECO:0000256" key="3">
    <source>
        <dbReference type="ARBA" id="ARBA00022692"/>
    </source>
</evidence>
<dbReference type="GO" id="GO:0046873">
    <property type="term" value="F:metal ion transmembrane transporter activity"/>
    <property type="evidence" value="ECO:0007669"/>
    <property type="project" value="InterPro"/>
</dbReference>
<accession>A0A9D2PGJ1</accession>
<dbReference type="EMBL" id="DWWD01000028">
    <property type="protein sequence ID" value="HJC50410.1"/>
    <property type="molecule type" value="Genomic_DNA"/>
</dbReference>
<organism evidence="7 8">
    <name type="scientific">Candidatus Anaerostipes avistercoris</name>
    <dbReference type="NCBI Taxonomy" id="2838462"/>
    <lineage>
        <taxon>Bacteria</taxon>
        <taxon>Bacillati</taxon>
        <taxon>Bacillota</taxon>
        <taxon>Clostridia</taxon>
        <taxon>Lachnospirales</taxon>
        <taxon>Lachnospiraceae</taxon>
        <taxon>Anaerostipes</taxon>
    </lineage>
</organism>
<dbReference type="Gene3D" id="3.30.460.20">
    <property type="entry name" value="CorA soluble domain-like"/>
    <property type="match status" value="1"/>
</dbReference>
<evidence type="ECO:0000313" key="7">
    <source>
        <dbReference type="EMBL" id="HJC50410.1"/>
    </source>
</evidence>
<evidence type="ECO:0000256" key="2">
    <source>
        <dbReference type="ARBA" id="ARBA00009765"/>
    </source>
</evidence>
<comment type="caution">
    <text evidence="7">The sequence shown here is derived from an EMBL/GenBank/DDBJ whole genome shotgun (WGS) entry which is preliminary data.</text>
</comment>
<dbReference type="SUPFAM" id="SSF144083">
    <property type="entry name" value="Magnesium transport protein CorA, transmembrane region"/>
    <property type="match status" value="1"/>
</dbReference>
<dbReference type="Gene3D" id="1.20.58.340">
    <property type="entry name" value="Magnesium transport protein CorA, transmembrane region"/>
    <property type="match status" value="2"/>
</dbReference>
<dbReference type="InterPro" id="IPR047199">
    <property type="entry name" value="CorA-like"/>
</dbReference>
<keyword evidence="3 6" id="KW-0812">Transmembrane</keyword>
<evidence type="ECO:0000256" key="6">
    <source>
        <dbReference type="SAM" id="Phobius"/>
    </source>
</evidence>
<dbReference type="PANTHER" id="PTHR47891">
    <property type="entry name" value="TRANSPORTER-RELATED"/>
    <property type="match status" value="1"/>
</dbReference>
<dbReference type="Pfam" id="PF01544">
    <property type="entry name" value="CorA"/>
    <property type="match status" value="1"/>
</dbReference>
<evidence type="ECO:0000256" key="1">
    <source>
        <dbReference type="ARBA" id="ARBA00004141"/>
    </source>
</evidence>
<comment type="similarity">
    <text evidence="2">Belongs to the CorA metal ion transporter (MIT) (TC 1.A.35) family.</text>
</comment>
<dbReference type="GO" id="GO:0016020">
    <property type="term" value="C:membrane"/>
    <property type="evidence" value="ECO:0007669"/>
    <property type="project" value="UniProtKB-SubCell"/>
</dbReference>
<keyword evidence="5 6" id="KW-0472">Membrane</keyword>
<dbReference type="AlphaFoldDB" id="A0A9D2PGJ1"/>
<gene>
    <name evidence="7" type="ORF">H9754_07585</name>
</gene>
<feature type="transmembrane region" description="Helical" evidence="6">
    <location>
        <begin position="255"/>
        <end position="275"/>
    </location>
</feature>